<dbReference type="InterPro" id="IPR041373">
    <property type="entry name" value="RT_RNaseH"/>
</dbReference>
<dbReference type="SMART" id="SM00343">
    <property type="entry name" value="ZnF_C2HC"/>
    <property type="match status" value="1"/>
</dbReference>
<protein>
    <recommendedName>
        <fullName evidence="9">CCHC-type domain-containing protein</fullName>
    </recommendedName>
</protein>
<sequence>MDSGGRGSGPEGENENEPDQVATAIQRMADLLERMVNQQGQGQGQNAGNPGGNARNNNHDREDGALERFQKFAPPKFVGGPNPDIAEGWLDRMLDIFAAPGYTKERQIFFATFQFEGAARAWWNVIKTKWEREQTPWTWVNFTREFNEKYLPPIVQERLEDEFIRLRQGALSVAEYETRFTKLSRFAPDLKALAAVQVDTISQALEKAQRVEAARGQDSVRKCFRCGSTEHLIAQCPKAPQEGTSTPQAGGTAPKPINAGGNRPKVPARVYAMGHQEVTDPSAVIEGTLSLFRRTANVLIDPGATHSFVNPAFMAHIDVKAEKLPYDLEIKTPITNKSLLANMVYKESEVWVGEQKLLVDLIELALKGYDVILGMDWLAKYYAHLDCRTKTVDLHIPGEPTLHLDVRRKLTSATLISGIRARKLLSRGAQGYLAVLINTPQEQLKVENVPVVCEFPELFPEELTSLPPERDIEFKIKLHPGAEPISKTPYRMALAELKELKIQLQELLDRGFIQESESPWEPRYYLSRRRMEDYGCVIAYASRKLKPHEQNYPTHDLELAAVVFALQKWRHYLYGITFEYHPGKANVVADALSRKAQVSSLQLKEWELLEKVGEWNPQLKLRGVLFSNITVTSTLLPRIKETQKEDTQVQKWTEKVEQRTLPDFNVSSDGLLRYRSRYVIPQDPELKREILEEAHRSKYTVHPGTTKMYQDLKQLYWWEGMKREIAQFVQICLTCQ</sequence>
<evidence type="ECO:0000256" key="6">
    <source>
        <dbReference type="ARBA" id="ARBA00022918"/>
    </source>
</evidence>
<proteinExistence type="predicted"/>
<evidence type="ECO:0000256" key="7">
    <source>
        <dbReference type="PROSITE-ProRule" id="PRU00047"/>
    </source>
</evidence>
<feature type="domain" description="CCHC-type" evidence="9">
    <location>
        <begin position="221"/>
        <end position="238"/>
    </location>
</feature>
<evidence type="ECO:0000313" key="11">
    <source>
        <dbReference type="RefSeq" id="XP_071940239.1"/>
    </source>
</evidence>
<keyword evidence="1" id="KW-0808">Transferase</keyword>
<keyword evidence="2" id="KW-0548">Nucleotidyltransferase</keyword>
<dbReference type="PANTHER" id="PTHR15503">
    <property type="entry name" value="LDOC1 RELATED"/>
    <property type="match status" value="1"/>
</dbReference>
<dbReference type="Pfam" id="PF00098">
    <property type="entry name" value="zf-CCHC"/>
    <property type="match status" value="1"/>
</dbReference>
<evidence type="ECO:0000256" key="8">
    <source>
        <dbReference type="SAM" id="MobiDB-lite"/>
    </source>
</evidence>
<evidence type="ECO:0000259" key="9">
    <source>
        <dbReference type="PROSITE" id="PS50158"/>
    </source>
</evidence>
<dbReference type="SUPFAM" id="SSF50630">
    <property type="entry name" value="Acid proteases"/>
    <property type="match status" value="1"/>
</dbReference>
<reference evidence="11" key="2">
    <citation type="submission" date="2025-08" db="UniProtKB">
        <authorList>
            <consortium name="RefSeq"/>
        </authorList>
    </citation>
    <scope>IDENTIFICATION</scope>
    <source>
        <tissue evidence="11">Leaves</tissue>
    </source>
</reference>
<dbReference type="RefSeq" id="XP_071940239.1">
    <property type="nucleotide sequence ID" value="XM_072084138.1"/>
</dbReference>
<keyword evidence="7" id="KW-0479">Metal-binding</keyword>
<reference evidence="10" key="1">
    <citation type="journal article" date="2025" name="Foods">
        <title>Unveiling the Microbial Signatures of Arabica Coffee Cherries: Insights into Ripeness Specific Diversity, Functional Traits, and Implications for Quality and Safety.</title>
        <authorList>
            <consortium name="RefSeq"/>
            <person name="Tenea G.N."/>
            <person name="Cifuentes V."/>
            <person name="Reyes P."/>
            <person name="Cevallos-Vallejos M."/>
        </authorList>
    </citation>
    <scope>NUCLEOTIDE SEQUENCE [LARGE SCALE GENOMIC DNA]</scope>
</reference>
<dbReference type="InterPro" id="IPR032567">
    <property type="entry name" value="RTL1-rel"/>
</dbReference>
<evidence type="ECO:0000313" key="10">
    <source>
        <dbReference type="Proteomes" id="UP001652660"/>
    </source>
</evidence>
<gene>
    <name evidence="11" type="primary">LOC140038799</name>
</gene>
<dbReference type="PROSITE" id="PS50158">
    <property type="entry name" value="ZF_CCHC"/>
    <property type="match status" value="1"/>
</dbReference>
<evidence type="ECO:0000256" key="5">
    <source>
        <dbReference type="ARBA" id="ARBA00022801"/>
    </source>
</evidence>
<dbReference type="CDD" id="cd00303">
    <property type="entry name" value="retropepsin_like"/>
    <property type="match status" value="1"/>
</dbReference>
<dbReference type="Pfam" id="PF08284">
    <property type="entry name" value="RVP_2"/>
    <property type="match status" value="1"/>
</dbReference>
<keyword evidence="7" id="KW-0862">Zinc</keyword>
<dbReference type="SUPFAM" id="SSF56672">
    <property type="entry name" value="DNA/RNA polymerases"/>
    <property type="match status" value="1"/>
</dbReference>
<keyword evidence="4" id="KW-0255">Endonuclease</keyword>
<dbReference type="InterPro" id="IPR041588">
    <property type="entry name" value="Integrase_H2C2"/>
</dbReference>
<keyword evidence="10" id="KW-1185">Reference proteome</keyword>
<dbReference type="InterPro" id="IPR043502">
    <property type="entry name" value="DNA/RNA_pol_sf"/>
</dbReference>
<dbReference type="Gene3D" id="2.40.70.10">
    <property type="entry name" value="Acid Proteases"/>
    <property type="match status" value="1"/>
</dbReference>
<accession>A0ABM4X8C1</accession>
<dbReference type="Gene3D" id="4.10.60.10">
    <property type="entry name" value="Zinc finger, CCHC-type"/>
    <property type="match status" value="1"/>
</dbReference>
<dbReference type="InterPro" id="IPR005162">
    <property type="entry name" value="Retrotrans_gag_dom"/>
</dbReference>
<evidence type="ECO:0000256" key="2">
    <source>
        <dbReference type="ARBA" id="ARBA00022695"/>
    </source>
</evidence>
<keyword evidence="5" id="KW-0378">Hydrolase</keyword>
<dbReference type="Pfam" id="PF03732">
    <property type="entry name" value="Retrotrans_gag"/>
    <property type="match status" value="1"/>
</dbReference>
<evidence type="ECO:0000256" key="3">
    <source>
        <dbReference type="ARBA" id="ARBA00022722"/>
    </source>
</evidence>
<dbReference type="PANTHER" id="PTHR15503:SF45">
    <property type="entry name" value="RNA-DIRECTED DNA POLYMERASE HOMOLOG"/>
    <property type="match status" value="1"/>
</dbReference>
<evidence type="ECO:0000256" key="1">
    <source>
        <dbReference type="ARBA" id="ARBA00022679"/>
    </source>
</evidence>
<dbReference type="GeneID" id="140038799"/>
<keyword evidence="6" id="KW-0695">RNA-directed DNA polymerase</keyword>
<dbReference type="InterPro" id="IPR001878">
    <property type="entry name" value="Znf_CCHC"/>
</dbReference>
<evidence type="ECO:0000256" key="4">
    <source>
        <dbReference type="ARBA" id="ARBA00022759"/>
    </source>
</evidence>
<dbReference type="Gene3D" id="1.10.340.70">
    <property type="match status" value="1"/>
</dbReference>
<keyword evidence="7" id="KW-0863">Zinc-finger</keyword>
<dbReference type="Gene3D" id="3.10.10.10">
    <property type="entry name" value="HIV Type 1 Reverse Transcriptase, subunit A, domain 1"/>
    <property type="match status" value="1"/>
</dbReference>
<name>A0ABM4X8C1_COFAR</name>
<feature type="compositionally biased region" description="Gly residues" evidence="8">
    <location>
        <begin position="1"/>
        <end position="10"/>
    </location>
</feature>
<dbReference type="Proteomes" id="UP001652660">
    <property type="component" value="Chromosome 1c"/>
</dbReference>
<feature type="region of interest" description="Disordered" evidence="8">
    <location>
        <begin position="1"/>
        <end position="60"/>
    </location>
</feature>
<dbReference type="InterPro" id="IPR021109">
    <property type="entry name" value="Peptidase_aspartic_dom_sf"/>
</dbReference>
<dbReference type="Pfam" id="PF17917">
    <property type="entry name" value="RT_RNaseH"/>
    <property type="match status" value="1"/>
</dbReference>
<feature type="region of interest" description="Disordered" evidence="8">
    <location>
        <begin position="238"/>
        <end position="263"/>
    </location>
</feature>
<dbReference type="Pfam" id="PF17921">
    <property type="entry name" value="Integrase_H2C2"/>
    <property type="match status" value="1"/>
</dbReference>
<keyword evidence="3" id="KW-0540">Nuclease</keyword>
<feature type="compositionally biased region" description="Gly residues" evidence="8">
    <location>
        <begin position="41"/>
        <end position="51"/>
    </location>
</feature>
<organism evidence="10 11">
    <name type="scientific">Coffea arabica</name>
    <name type="common">Arabian coffee</name>
    <dbReference type="NCBI Taxonomy" id="13443"/>
    <lineage>
        <taxon>Eukaryota</taxon>
        <taxon>Viridiplantae</taxon>
        <taxon>Streptophyta</taxon>
        <taxon>Embryophyta</taxon>
        <taxon>Tracheophyta</taxon>
        <taxon>Spermatophyta</taxon>
        <taxon>Magnoliopsida</taxon>
        <taxon>eudicotyledons</taxon>
        <taxon>Gunneridae</taxon>
        <taxon>Pentapetalae</taxon>
        <taxon>asterids</taxon>
        <taxon>lamiids</taxon>
        <taxon>Gentianales</taxon>
        <taxon>Rubiaceae</taxon>
        <taxon>Ixoroideae</taxon>
        <taxon>Gardenieae complex</taxon>
        <taxon>Bertiereae - Coffeeae clade</taxon>
        <taxon>Coffeeae</taxon>
        <taxon>Coffea</taxon>
    </lineage>
</organism>